<evidence type="ECO:0000256" key="3">
    <source>
        <dbReference type="ARBA" id="ARBA00022989"/>
    </source>
</evidence>
<accession>A0AAV8VPV0</accession>
<gene>
    <name evidence="6" type="ORF">NQ315_014690</name>
</gene>
<keyword evidence="5" id="KW-0325">Glycoprotein</keyword>
<dbReference type="EMBL" id="JANEYG010000042">
    <property type="protein sequence ID" value="KAJ8916472.1"/>
    <property type="molecule type" value="Genomic_DNA"/>
</dbReference>
<dbReference type="PANTHER" id="PTHR45951:SF3">
    <property type="entry name" value="PROTEIN DISPATCHED"/>
    <property type="match status" value="1"/>
</dbReference>
<dbReference type="Proteomes" id="UP001159042">
    <property type="component" value="Unassembled WGS sequence"/>
</dbReference>
<sequence>MSHPMLKTNFKLPLRFVWGVLPVDNGDHLDPADLGTLVLDPTFDMSDPKSQEWLTSFCQNVRQQPFYQSMVGPLLQNCFIETFIKSMKRKCYDPIENRNRTPCCETSTFPFERSIFDMCIVEEIAEIYQTPSEFLNPVAGPRFSKDNFPTIKAVVVEYDSNYSYSMSYEHMHEFYTKVEEWMKEELKTAPDNMKNGWFISELHFYDLQRELQSSAVNREAATRHALSYMSPHNGESLLETELIYSGIATPNWTQSEFVEGHFLVAFLGPV</sequence>
<evidence type="ECO:0000313" key="6">
    <source>
        <dbReference type="EMBL" id="KAJ8916472.1"/>
    </source>
</evidence>
<name>A0AAV8VPV0_9CUCU</name>
<dbReference type="AlphaFoldDB" id="A0AAV8VPV0"/>
<reference evidence="6 7" key="1">
    <citation type="journal article" date="2023" name="Insect Mol. Biol.">
        <title>Genome sequencing provides insights into the evolution of gene families encoding plant cell wall-degrading enzymes in longhorned beetles.</title>
        <authorList>
            <person name="Shin N.R."/>
            <person name="Okamura Y."/>
            <person name="Kirsch R."/>
            <person name="Pauchet Y."/>
        </authorList>
    </citation>
    <scope>NUCLEOTIDE SEQUENCE [LARGE SCALE GENOMIC DNA]</scope>
    <source>
        <strain evidence="6">EAD_L_NR</strain>
    </source>
</reference>
<comment type="caution">
    <text evidence="6">The sequence shown here is derived from an EMBL/GenBank/DDBJ whole genome shotgun (WGS) entry which is preliminary data.</text>
</comment>
<evidence type="ECO:0000256" key="1">
    <source>
        <dbReference type="ARBA" id="ARBA00004141"/>
    </source>
</evidence>
<evidence type="ECO:0000256" key="5">
    <source>
        <dbReference type="ARBA" id="ARBA00023180"/>
    </source>
</evidence>
<keyword evidence="7" id="KW-1185">Reference proteome</keyword>
<proteinExistence type="predicted"/>
<dbReference type="PANTHER" id="PTHR45951">
    <property type="entry name" value="PROTEIN DISPATCHED-RELATED"/>
    <property type="match status" value="1"/>
</dbReference>
<evidence type="ECO:0000256" key="4">
    <source>
        <dbReference type="ARBA" id="ARBA00023136"/>
    </source>
</evidence>
<keyword evidence="2" id="KW-0812">Transmembrane</keyword>
<dbReference type="GO" id="GO:0016020">
    <property type="term" value="C:membrane"/>
    <property type="evidence" value="ECO:0007669"/>
    <property type="project" value="UniProtKB-SubCell"/>
</dbReference>
<evidence type="ECO:0000256" key="2">
    <source>
        <dbReference type="ARBA" id="ARBA00022692"/>
    </source>
</evidence>
<keyword evidence="3" id="KW-1133">Transmembrane helix</keyword>
<dbReference type="InterPro" id="IPR052081">
    <property type="entry name" value="Dispatched_Hh_regulator"/>
</dbReference>
<comment type="subcellular location">
    <subcellularLocation>
        <location evidence="1">Membrane</location>
        <topology evidence="1">Multi-pass membrane protein</topology>
    </subcellularLocation>
</comment>
<dbReference type="GO" id="GO:0007224">
    <property type="term" value="P:smoothened signaling pathway"/>
    <property type="evidence" value="ECO:0007669"/>
    <property type="project" value="TreeGrafter"/>
</dbReference>
<organism evidence="6 7">
    <name type="scientific">Exocentrus adspersus</name>
    <dbReference type="NCBI Taxonomy" id="1586481"/>
    <lineage>
        <taxon>Eukaryota</taxon>
        <taxon>Metazoa</taxon>
        <taxon>Ecdysozoa</taxon>
        <taxon>Arthropoda</taxon>
        <taxon>Hexapoda</taxon>
        <taxon>Insecta</taxon>
        <taxon>Pterygota</taxon>
        <taxon>Neoptera</taxon>
        <taxon>Endopterygota</taxon>
        <taxon>Coleoptera</taxon>
        <taxon>Polyphaga</taxon>
        <taxon>Cucujiformia</taxon>
        <taxon>Chrysomeloidea</taxon>
        <taxon>Cerambycidae</taxon>
        <taxon>Lamiinae</taxon>
        <taxon>Acanthocinini</taxon>
        <taxon>Exocentrus</taxon>
    </lineage>
</organism>
<keyword evidence="4" id="KW-0472">Membrane</keyword>
<evidence type="ECO:0000313" key="7">
    <source>
        <dbReference type="Proteomes" id="UP001159042"/>
    </source>
</evidence>
<protein>
    <submittedName>
        <fullName evidence="6">Uncharacterized protein</fullName>
    </submittedName>
</protein>
<dbReference type="GO" id="GO:0022857">
    <property type="term" value="F:transmembrane transporter activity"/>
    <property type="evidence" value="ECO:0007669"/>
    <property type="project" value="TreeGrafter"/>
</dbReference>